<feature type="domain" description="RNA 2-O ribose methyltransferase substrate binding" evidence="3">
    <location>
        <begin position="15"/>
        <end position="90"/>
    </location>
</feature>
<keyword evidence="2 4" id="KW-0808">Transferase</keyword>
<proteinExistence type="predicted"/>
<evidence type="ECO:0000256" key="1">
    <source>
        <dbReference type="ARBA" id="ARBA00022603"/>
    </source>
</evidence>
<dbReference type="Proteomes" id="UP000438699">
    <property type="component" value="Unassembled WGS sequence"/>
</dbReference>
<dbReference type="SMART" id="SM00967">
    <property type="entry name" value="SpoU_sub_bind"/>
    <property type="match status" value="1"/>
</dbReference>
<dbReference type="InterPro" id="IPR029028">
    <property type="entry name" value="Alpha/beta_knot_MTases"/>
</dbReference>
<dbReference type="SUPFAM" id="SSF75217">
    <property type="entry name" value="alpha/beta knot"/>
    <property type="match status" value="1"/>
</dbReference>
<dbReference type="PANTHER" id="PTHR46429:SF1">
    <property type="entry name" value="23S RRNA (GUANOSINE-2'-O-)-METHYLTRANSFERASE RLMB"/>
    <property type="match status" value="1"/>
</dbReference>
<dbReference type="Gene3D" id="3.30.1330.30">
    <property type="match status" value="1"/>
</dbReference>
<name>A0A6N6N1M6_9BACT</name>
<comment type="caution">
    <text evidence="4">The sequence shown here is derived from an EMBL/GenBank/DDBJ whole genome shotgun (WGS) entry which is preliminary data.</text>
</comment>
<dbReference type="GO" id="GO:0006396">
    <property type="term" value="P:RNA processing"/>
    <property type="evidence" value="ECO:0007669"/>
    <property type="project" value="InterPro"/>
</dbReference>
<keyword evidence="1 4" id="KW-0489">Methyltransferase</keyword>
<dbReference type="OrthoDB" id="9785673at2"/>
<dbReference type="RefSeq" id="WP_151151968.1">
    <property type="nucleotide sequence ID" value="NZ_WAIE01000009.1"/>
</dbReference>
<protein>
    <submittedName>
        <fullName evidence="4">23S rRNA (Guanosine(2251)-2'-O)-methyltransferase RlmB</fullName>
    </submittedName>
</protein>
<gene>
    <name evidence="4" type="primary">rlmB</name>
    <name evidence="4" type="ORF">F8A88_14860</name>
</gene>
<dbReference type="InterPro" id="IPR013123">
    <property type="entry name" value="SpoU_subst-bd"/>
</dbReference>
<dbReference type="NCBIfam" id="TIGR00186">
    <property type="entry name" value="rRNA_methyl_3"/>
    <property type="match status" value="1"/>
</dbReference>
<dbReference type="CDD" id="cd18103">
    <property type="entry name" value="SpoU-like_RlmB"/>
    <property type="match status" value="1"/>
</dbReference>
<dbReference type="Pfam" id="PF00588">
    <property type="entry name" value="SpoU_methylase"/>
    <property type="match status" value="1"/>
</dbReference>
<dbReference type="PANTHER" id="PTHR46429">
    <property type="entry name" value="23S RRNA (GUANOSINE-2'-O-)-METHYLTRANSFERASE RLMB"/>
    <property type="match status" value="1"/>
</dbReference>
<dbReference type="GO" id="GO:0008173">
    <property type="term" value="F:RNA methyltransferase activity"/>
    <property type="evidence" value="ECO:0007669"/>
    <property type="project" value="InterPro"/>
</dbReference>
<keyword evidence="5" id="KW-1185">Reference proteome</keyword>
<dbReference type="AlphaFoldDB" id="A0A6N6N1M6"/>
<dbReference type="GO" id="GO:0003723">
    <property type="term" value="F:RNA binding"/>
    <property type="evidence" value="ECO:0007669"/>
    <property type="project" value="InterPro"/>
</dbReference>
<evidence type="ECO:0000313" key="5">
    <source>
        <dbReference type="Proteomes" id="UP000438699"/>
    </source>
</evidence>
<dbReference type="InterPro" id="IPR029064">
    <property type="entry name" value="Ribosomal_eL30-like_sf"/>
</dbReference>
<organism evidence="4 5">
    <name type="scientific">Pseudodesulfovibrio senegalensis</name>
    <dbReference type="NCBI Taxonomy" id="1721087"/>
    <lineage>
        <taxon>Bacteria</taxon>
        <taxon>Pseudomonadati</taxon>
        <taxon>Thermodesulfobacteriota</taxon>
        <taxon>Desulfovibrionia</taxon>
        <taxon>Desulfovibrionales</taxon>
        <taxon>Desulfovibrionaceae</taxon>
    </lineage>
</organism>
<dbReference type="GO" id="GO:0032259">
    <property type="term" value="P:methylation"/>
    <property type="evidence" value="ECO:0007669"/>
    <property type="project" value="UniProtKB-KW"/>
</dbReference>
<dbReference type="Gene3D" id="3.40.1280.10">
    <property type="match status" value="1"/>
</dbReference>
<dbReference type="Pfam" id="PF08032">
    <property type="entry name" value="SpoU_sub_bind"/>
    <property type="match status" value="1"/>
</dbReference>
<accession>A0A6N6N1M6</accession>
<evidence type="ECO:0000313" key="4">
    <source>
        <dbReference type="EMBL" id="KAB1438998.1"/>
    </source>
</evidence>
<dbReference type="SUPFAM" id="SSF55315">
    <property type="entry name" value="L30e-like"/>
    <property type="match status" value="1"/>
</dbReference>
<dbReference type="GO" id="GO:0005829">
    <property type="term" value="C:cytosol"/>
    <property type="evidence" value="ECO:0007669"/>
    <property type="project" value="TreeGrafter"/>
</dbReference>
<dbReference type="EMBL" id="WAIE01000009">
    <property type="protein sequence ID" value="KAB1438998.1"/>
    <property type="molecule type" value="Genomic_DNA"/>
</dbReference>
<dbReference type="InterPro" id="IPR001537">
    <property type="entry name" value="SpoU_MeTrfase"/>
</dbReference>
<dbReference type="InterPro" id="IPR029026">
    <property type="entry name" value="tRNA_m1G_MTases_N"/>
</dbReference>
<evidence type="ECO:0000256" key="2">
    <source>
        <dbReference type="ARBA" id="ARBA00022679"/>
    </source>
</evidence>
<sequence>MQKNAERPQAGGKSFVIGNKPVLELLQNSPARVDFVYFRKGRHDKGLEQIISLCKKVKIPFKALPGQSLDRMYRGNHQGVIAQAAALEYVDLDHVLEAAHSAPLPLVVVLDQVQDPGNVGVLARTLYALGGAGLVVGRHHSAYLGTGAVKASAGTLNHLPVAKAGNVSRALEQCAKQGFLIYGAGTGDDAQHAYETELRTPAVLVLGNEEKGIRPGVAKHCDTMLAIPFARPFDSLNVAQAGAILVSRFSAQCM</sequence>
<evidence type="ECO:0000259" key="3">
    <source>
        <dbReference type="SMART" id="SM00967"/>
    </source>
</evidence>
<reference evidence="4 5" key="1">
    <citation type="journal article" date="2017" name="Int. J. Syst. Evol. Microbiol.">
        <title>Desulfovibrio senegalensis sp. nov., a mesophilic sulfate reducer isolated from marine sediment.</title>
        <authorList>
            <person name="Thioye A."/>
            <person name="Gam Z.B.A."/>
            <person name="Mbengue M."/>
            <person name="Cayol J.L."/>
            <person name="Joseph-Bartoli M."/>
            <person name="Toure-Kane C."/>
            <person name="Labat M."/>
        </authorList>
    </citation>
    <scope>NUCLEOTIDE SEQUENCE [LARGE SCALE GENOMIC DNA]</scope>
    <source>
        <strain evidence="4 5">DSM 101509</strain>
    </source>
</reference>
<dbReference type="InterPro" id="IPR004441">
    <property type="entry name" value="rRNA_MeTrfase_TrmH"/>
</dbReference>